<gene>
    <name evidence="3" type="ORF">ACFQ4H_21600</name>
</gene>
<protein>
    <recommendedName>
        <fullName evidence="5">Lipoprotein</fullName>
    </recommendedName>
</protein>
<reference evidence="4" key="1">
    <citation type="journal article" date="2019" name="Int. J. Syst. Evol. Microbiol.">
        <title>The Global Catalogue of Microorganisms (GCM) 10K type strain sequencing project: providing services to taxonomists for standard genome sequencing and annotation.</title>
        <authorList>
            <consortium name="The Broad Institute Genomics Platform"/>
            <consortium name="The Broad Institute Genome Sequencing Center for Infectious Disease"/>
            <person name="Wu L."/>
            <person name="Ma J."/>
        </authorList>
    </citation>
    <scope>NUCLEOTIDE SEQUENCE [LARGE SCALE GENOMIC DNA]</scope>
    <source>
        <strain evidence="4">JCM 31037</strain>
    </source>
</reference>
<accession>A0ABW3YH17</accession>
<name>A0ABW3YH17_9ACTN</name>
<organism evidence="3 4">
    <name type="scientific">Micromonospora sonneratiae</name>
    <dbReference type="NCBI Taxonomy" id="1184706"/>
    <lineage>
        <taxon>Bacteria</taxon>
        <taxon>Bacillati</taxon>
        <taxon>Actinomycetota</taxon>
        <taxon>Actinomycetes</taxon>
        <taxon>Micromonosporales</taxon>
        <taxon>Micromonosporaceae</taxon>
        <taxon>Micromonospora</taxon>
    </lineage>
</organism>
<feature type="chain" id="PRO_5046519012" description="Lipoprotein" evidence="2">
    <location>
        <begin position="29"/>
        <end position="181"/>
    </location>
</feature>
<feature type="signal peptide" evidence="2">
    <location>
        <begin position="1"/>
        <end position="28"/>
    </location>
</feature>
<evidence type="ECO:0000313" key="3">
    <source>
        <dbReference type="EMBL" id="MFD1323686.1"/>
    </source>
</evidence>
<dbReference type="RefSeq" id="WP_377573050.1">
    <property type="nucleotide sequence ID" value="NZ_JBHTMP010000035.1"/>
</dbReference>
<dbReference type="Proteomes" id="UP001597260">
    <property type="component" value="Unassembled WGS sequence"/>
</dbReference>
<evidence type="ECO:0000313" key="4">
    <source>
        <dbReference type="Proteomes" id="UP001597260"/>
    </source>
</evidence>
<keyword evidence="2" id="KW-0732">Signal</keyword>
<comment type="caution">
    <text evidence="3">The sequence shown here is derived from an EMBL/GenBank/DDBJ whole genome shotgun (WGS) entry which is preliminary data.</text>
</comment>
<dbReference type="EMBL" id="JBHTMP010000035">
    <property type="protein sequence ID" value="MFD1323686.1"/>
    <property type="molecule type" value="Genomic_DNA"/>
</dbReference>
<feature type="compositionally biased region" description="Low complexity" evidence="1">
    <location>
        <begin position="69"/>
        <end position="80"/>
    </location>
</feature>
<dbReference type="PROSITE" id="PS51257">
    <property type="entry name" value="PROKAR_LIPOPROTEIN"/>
    <property type="match status" value="1"/>
</dbReference>
<evidence type="ECO:0000256" key="1">
    <source>
        <dbReference type="SAM" id="MobiDB-lite"/>
    </source>
</evidence>
<feature type="region of interest" description="Disordered" evidence="1">
    <location>
        <begin position="35"/>
        <end position="84"/>
    </location>
</feature>
<evidence type="ECO:0000256" key="2">
    <source>
        <dbReference type="SAM" id="SignalP"/>
    </source>
</evidence>
<evidence type="ECO:0008006" key="5">
    <source>
        <dbReference type="Google" id="ProtNLM"/>
    </source>
</evidence>
<sequence>MLRAPFSSAANRLLIASALAAATLTLSACGVPPELENPGGSLPTPHSSAPTGLPPTLPGRSLPTPTAPTPTARFPEATATDCQGSPTGAQVIALLRRASNLLSANTRATVSTGPLCAGDWQYSVVQIPNREPLQVVSKGSPAALTLVTAGTDVCNIPVRVGAPTGIRFVACEQALLPTFGG</sequence>
<proteinExistence type="predicted"/>
<keyword evidence="4" id="KW-1185">Reference proteome</keyword>